<dbReference type="EMBL" id="JAVIJP010000100">
    <property type="protein sequence ID" value="KAL3614877.1"/>
    <property type="molecule type" value="Genomic_DNA"/>
</dbReference>
<proteinExistence type="predicted"/>
<evidence type="ECO:0000313" key="3">
    <source>
        <dbReference type="Proteomes" id="UP001632038"/>
    </source>
</evidence>
<sequence length="77" mass="8924">MTLFDYYQIILLLLLFTFPLYLLNIKRQNKGSAPTNWPIVGMFPSIIPNIHRIHDFITQVLNETGGTFEFKGPRLAN</sequence>
<dbReference type="AlphaFoldDB" id="A0ABD3BC35"/>
<feature type="transmembrane region" description="Helical" evidence="1">
    <location>
        <begin position="6"/>
        <end position="23"/>
    </location>
</feature>
<evidence type="ECO:0000256" key="1">
    <source>
        <dbReference type="SAM" id="Phobius"/>
    </source>
</evidence>
<keyword evidence="1" id="KW-0812">Transmembrane</keyword>
<keyword evidence="1" id="KW-0472">Membrane</keyword>
<keyword evidence="3" id="KW-1185">Reference proteome</keyword>
<organism evidence="2 3">
    <name type="scientific">Castilleja foliolosa</name>
    <dbReference type="NCBI Taxonomy" id="1961234"/>
    <lineage>
        <taxon>Eukaryota</taxon>
        <taxon>Viridiplantae</taxon>
        <taxon>Streptophyta</taxon>
        <taxon>Embryophyta</taxon>
        <taxon>Tracheophyta</taxon>
        <taxon>Spermatophyta</taxon>
        <taxon>Magnoliopsida</taxon>
        <taxon>eudicotyledons</taxon>
        <taxon>Gunneridae</taxon>
        <taxon>Pentapetalae</taxon>
        <taxon>asterids</taxon>
        <taxon>lamiids</taxon>
        <taxon>Lamiales</taxon>
        <taxon>Orobanchaceae</taxon>
        <taxon>Pedicularideae</taxon>
        <taxon>Castillejinae</taxon>
        <taxon>Castilleja</taxon>
    </lineage>
</organism>
<comment type="caution">
    <text evidence="2">The sequence shown here is derived from an EMBL/GenBank/DDBJ whole genome shotgun (WGS) entry which is preliminary data.</text>
</comment>
<name>A0ABD3BC35_9LAMI</name>
<reference evidence="3" key="1">
    <citation type="journal article" date="2024" name="IScience">
        <title>Strigolactones Initiate the Formation of Haustorium-like Structures in Castilleja.</title>
        <authorList>
            <person name="Buerger M."/>
            <person name="Peterson D."/>
            <person name="Chory J."/>
        </authorList>
    </citation>
    <scope>NUCLEOTIDE SEQUENCE [LARGE SCALE GENOMIC DNA]</scope>
</reference>
<dbReference type="Proteomes" id="UP001632038">
    <property type="component" value="Unassembled WGS sequence"/>
</dbReference>
<gene>
    <name evidence="2" type="ORF">CASFOL_040538</name>
</gene>
<protein>
    <recommendedName>
        <fullName evidence="4">Cytochrome P450</fullName>
    </recommendedName>
</protein>
<evidence type="ECO:0000313" key="2">
    <source>
        <dbReference type="EMBL" id="KAL3614877.1"/>
    </source>
</evidence>
<accession>A0ABD3BC35</accession>
<evidence type="ECO:0008006" key="4">
    <source>
        <dbReference type="Google" id="ProtNLM"/>
    </source>
</evidence>
<keyword evidence="1" id="KW-1133">Transmembrane helix</keyword>